<dbReference type="GO" id="GO:0007165">
    <property type="term" value="P:signal transduction"/>
    <property type="evidence" value="ECO:0007669"/>
    <property type="project" value="InterPro"/>
</dbReference>
<feature type="region of interest" description="Disordered" evidence="2">
    <location>
        <begin position="434"/>
        <end position="462"/>
    </location>
</feature>
<dbReference type="Pfam" id="PF00620">
    <property type="entry name" value="RhoGAP"/>
    <property type="match status" value="1"/>
</dbReference>
<keyword evidence="5" id="KW-1185">Reference proteome</keyword>
<dbReference type="Proteomes" id="UP001154078">
    <property type="component" value="Chromosome 3"/>
</dbReference>
<dbReference type="PANTHER" id="PTHR14963">
    <property type="entry name" value="RHO GTPASE ACTIVATING PROTEIN 18,19-RELATED"/>
    <property type="match status" value="1"/>
</dbReference>
<reference evidence="4" key="1">
    <citation type="submission" date="2021-12" db="EMBL/GenBank/DDBJ databases">
        <authorList>
            <person name="King R."/>
        </authorList>
    </citation>
    <scope>NUCLEOTIDE SEQUENCE</scope>
</reference>
<feature type="domain" description="Rho-GAP" evidence="3">
    <location>
        <begin position="69"/>
        <end position="260"/>
    </location>
</feature>
<dbReference type="OrthoDB" id="10061772at2759"/>
<evidence type="ECO:0000313" key="4">
    <source>
        <dbReference type="EMBL" id="CAH0553934.1"/>
    </source>
</evidence>
<dbReference type="SUPFAM" id="SSF48350">
    <property type="entry name" value="GTPase activation domain, GAP"/>
    <property type="match status" value="1"/>
</dbReference>
<dbReference type="AlphaFoldDB" id="A0A9P0FH62"/>
<evidence type="ECO:0000259" key="3">
    <source>
        <dbReference type="PROSITE" id="PS50238"/>
    </source>
</evidence>
<name>A0A9P0FH62_BRAAE</name>
<dbReference type="GO" id="GO:0051056">
    <property type="term" value="P:regulation of small GTPase mediated signal transduction"/>
    <property type="evidence" value="ECO:0007669"/>
    <property type="project" value="TreeGrafter"/>
</dbReference>
<dbReference type="InterPro" id="IPR008936">
    <property type="entry name" value="Rho_GTPase_activation_prot"/>
</dbReference>
<dbReference type="PROSITE" id="PS50238">
    <property type="entry name" value="RHOGAP"/>
    <property type="match status" value="1"/>
</dbReference>
<dbReference type="GO" id="GO:0005737">
    <property type="term" value="C:cytoplasm"/>
    <property type="evidence" value="ECO:0007669"/>
    <property type="project" value="TreeGrafter"/>
</dbReference>
<accession>A0A9P0FH62</accession>
<dbReference type="GO" id="GO:0005096">
    <property type="term" value="F:GTPase activator activity"/>
    <property type="evidence" value="ECO:0007669"/>
    <property type="project" value="UniProtKB-KW"/>
</dbReference>
<dbReference type="InterPro" id="IPR000198">
    <property type="entry name" value="RhoGAP_dom"/>
</dbReference>
<organism evidence="4 5">
    <name type="scientific">Brassicogethes aeneus</name>
    <name type="common">Rape pollen beetle</name>
    <name type="synonym">Meligethes aeneus</name>
    <dbReference type="NCBI Taxonomy" id="1431903"/>
    <lineage>
        <taxon>Eukaryota</taxon>
        <taxon>Metazoa</taxon>
        <taxon>Ecdysozoa</taxon>
        <taxon>Arthropoda</taxon>
        <taxon>Hexapoda</taxon>
        <taxon>Insecta</taxon>
        <taxon>Pterygota</taxon>
        <taxon>Neoptera</taxon>
        <taxon>Endopterygota</taxon>
        <taxon>Coleoptera</taxon>
        <taxon>Polyphaga</taxon>
        <taxon>Cucujiformia</taxon>
        <taxon>Nitidulidae</taxon>
        <taxon>Meligethinae</taxon>
        <taxon>Brassicogethes</taxon>
    </lineage>
</organism>
<gene>
    <name evidence="4" type="ORF">MELIAE_LOCUS5812</name>
</gene>
<dbReference type="Gene3D" id="1.10.555.10">
    <property type="entry name" value="Rho GTPase activation protein"/>
    <property type="match status" value="1"/>
</dbReference>
<proteinExistence type="predicted"/>
<dbReference type="SMART" id="SM00324">
    <property type="entry name" value="RhoGAP"/>
    <property type="match status" value="1"/>
</dbReference>
<evidence type="ECO:0000313" key="5">
    <source>
        <dbReference type="Proteomes" id="UP001154078"/>
    </source>
</evidence>
<evidence type="ECO:0000256" key="2">
    <source>
        <dbReference type="SAM" id="MobiDB-lite"/>
    </source>
</evidence>
<sequence length="692" mass="76942">MSSGKLSDECLAEKFRRENTEQFLILARMHLSFLLDLNTDESESSNEKVKQKKWPFGRKSKFKTVTEGVPLTQEGICQVYQLIEFIKKDQNITVEGIFRRTGSVERQQELKSLLSQGITLELEGSQFSVHDCASVLKGFLADLPDPLLTEGFFPACCQIAELCGIGEGPTVQDGKLLEALQLIFLLLPIENQSFLKDILDLLHLTSTFEENNKMSPDNLAKIFTPHLLCPRKLPPSELLTISQKYFGLITFMIKKSSELFKIPRKLKVDFQARYERKKLMASQNRILNESVTDTANTVFTFVDHERTAKENESNPTETALAQLYAHIQSLPESSKKRKLVSKFNKENGHGTPLQVARGSAAKKSFGDSIKKHIFQKGLAKQAKKGGYAHLRSSSEEILNSPQSTVLARARLFCANCDSSTDSSASDEAALKKLKTSSGKRDGLPDEGATAVRDARSKSESDLDFDEQFTGKYLTSTPACLSLRACPDLLFTPEEQGRKSMSPITRSTQRMTRAMQETMMTPRSRKPVLLLSGTNINALPKSDRRDLQMDNVLEEISYEDSSRSSDTTLATPSSAKCIKKSRSDGDIISDDVAAGAKRSATRTPSGLTDTFKEYLSGRDILASSPALADESFSSRTDDFNSADFQDLSDNKLSDSLLFCLNGYKPDESGEKELVLKPKQFDENGKAIVFETSF</sequence>
<dbReference type="EMBL" id="OV121134">
    <property type="protein sequence ID" value="CAH0553934.1"/>
    <property type="molecule type" value="Genomic_DNA"/>
</dbReference>
<keyword evidence="1" id="KW-0343">GTPase activation</keyword>
<protein>
    <recommendedName>
        <fullName evidence="3">Rho-GAP domain-containing protein</fullName>
    </recommendedName>
</protein>
<evidence type="ECO:0000256" key="1">
    <source>
        <dbReference type="ARBA" id="ARBA00022468"/>
    </source>
</evidence>
<dbReference type="PANTHER" id="PTHR14963:SF7">
    <property type="entry name" value="RHO GTPASE-ACTIVATING PROTEIN 19"/>
    <property type="match status" value="1"/>
</dbReference>